<feature type="domain" description="tRNA-specific 2-thiouridylase MnmA-like C-terminal" evidence="9">
    <location>
        <begin position="282"/>
        <end position="357"/>
    </location>
</feature>
<dbReference type="CDD" id="cd01998">
    <property type="entry name" value="MnmA_TRMU-like"/>
    <property type="match status" value="1"/>
</dbReference>
<evidence type="ECO:0000256" key="6">
    <source>
        <dbReference type="ARBA" id="ARBA00022840"/>
    </source>
</evidence>
<dbReference type="PANTHER" id="PTHR11933:SF5">
    <property type="entry name" value="MITOCHONDRIAL TRNA-SPECIFIC 2-THIOURIDYLASE 1"/>
    <property type="match status" value="1"/>
</dbReference>
<keyword evidence="3 11" id="KW-0808">Transferase</keyword>
<keyword evidence="7" id="KW-0694">RNA-binding</keyword>
<dbReference type="Pfam" id="PF03054">
    <property type="entry name" value="tRNA_Me_trans"/>
    <property type="match status" value="1"/>
</dbReference>
<sequence length="359" mass="40469">MKERVIIGMSGGVDSSVAAYLLKEQGYDVVGVTMKLRNNDDFEKDSGRDNCCSLSAVDDARRVCSKLGIPFYVMNFTEIFEQKVVNYFIDEYFKGRTPNPCIACNKYVKFDALLKKAEALEAKYVATGHYARITHDENLGRCLIKKSATAAKDQTYVLYNLLQNQLEHILMPLGGYTKEETRRIAAELDLEVADKPDSQEICFVEDNDYGKFLEQKRGQHIKPGKFLDIKGNILGTHKGIVHYTVGQRKGLGIALGKPMFVVDIIAEKNQVILGEENEVFKNELIAINTNFIPFDQLQNPMRVKAKIRYSAKESDAWAIPITENRIKLIFDEAQRAITPGQAVVFYQDDYLIGGGVILK</sequence>
<dbReference type="GO" id="GO:0002143">
    <property type="term" value="P:tRNA wobble position uridine thiolation"/>
    <property type="evidence" value="ECO:0007669"/>
    <property type="project" value="TreeGrafter"/>
</dbReference>
<dbReference type="FunFam" id="2.40.30.10:FF:000023">
    <property type="entry name" value="tRNA-specific 2-thiouridylase MnmA"/>
    <property type="match status" value="1"/>
</dbReference>
<dbReference type="GO" id="GO:0103016">
    <property type="term" value="F:tRNA-uridine 2-sulfurtransferase activity"/>
    <property type="evidence" value="ECO:0007669"/>
    <property type="project" value="UniProtKB-EC"/>
</dbReference>
<evidence type="ECO:0000256" key="4">
    <source>
        <dbReference type="ARBA" id="ARBA00022694"/>
    </source>
</evidence>
<dbReference type="Gene3D" id="2.30.30.280">
    <property type="entry name" value="Adenine nucleotide alpha hydrolases-like domains"/>
    <property type="match status" value="1"/>
</dbReference>
<gene>
    <name evidence="11" type="primary">mnmA_34</name>
    <name evidence="11" type="ORF">SDC9_101782</name>
</gene>
<dbReference type="Gene3D" id="3.40.50.620">
    <property type="entry name" value="HUPs"/>
    <property type="match status" value="1"/>
</dbReference>
<dbReference type="InterPro" id="IPR046885">
    <property type="entry name" value="MnmA-like_C"/>
</dbReference>
<evidence type="ECO:0000259" key="9">
    <source>
        <dbReference type="Pfam" id="PF20258"/>
    </source>
</evidence>
<dbReference type="FunFam" id="2.30.30.280:FF:000001">
    <property type="entry name" value="tRNA-specific 2-thiouridylase MnmA"/>
    <property type="match status" value="1"/>
</dbReference>
<protein>
    <submittedName>
        <fullName evidence="11">tRNA-specific 2-thiouridylase MnmA</fullName>
        <ecNumber evidence="11">2.8.1.13</ecNumber>
    </submittedName>
</protein>
<dbReference type="PANTHER" id="PTHR11933">
    <property type="entry name" value="TRNA 5-METHYLAMINOMETHYL-2-THIOURIDYLATE -METHYLTRANSFERASE"/>
    <property type="match status" value="1"/>
</dbReference>
<evidence type="ECO:0000313" key="11">
    <source>
        <dbReference type="EMBL" id="MPM54997.1"/>
    </source>
</evidence>
<dbReference type="HAMAP" id="MF_00144">
    <property type="entry name" value="tRNA_thiouridyl_MnmA"/>
    <property type="match status" value="1"/>
</dbReference>
<dbReference type="InterPro" id="IPR046884">
    <property type="entry name" value="MnmA-like_central"/>
</dbReference>
<dbReference type="GO" id="GO:0000049">
    <property type="term" value="F:tRNA binding"/>
    <property type="evidence" value="ECO:0007669"/>
    <property type="project" value="UniProtKB-KW"/>
</dbReference>
<keyword evidence="1" id="KW-0963">Cytoplasm</keyword>
<reference evidence="11" key="1">
    <citation type="submission" date="2019-08" db="EMBL/GenBank/DDBJ databases">
        <authorList>
            <person name="Kucharzyk K."/>
            <person name="Murdoch R.W."/>
            <person name="Higgins S."/>
            <person name="Loffler F."/>
        </authorList>
    </citation>
    <scope>NUCLEOTIDE SEQUENCE</scope>
</reference>
<dbReference type="InterPro" id="IPR014729">
    <property type="entry name" value="Rossmann-like_a/b/a_fold"/>
</dbReference>
<comment type="caution">
    <text evidence="11">The sequence shown here is derived from an EMBL/GenBank/DDBJ whole genome shotgun (WGS) entry which is preliminary data.</text>
</comment>
<accession>A0A645APK8</accession>
<dbReference type="FunFam" id="3.40.50.620:FF:000115">
    <property type="entry name" value="tRNA-specific 2-thiouridylase MnmA"/>
    <property type="match status" value="1"/>
</dbReference>
<proteinExistence type="inferred from homology"/>
<organism evidence="11">
    <name type="scientific">bioreactor metagenome</name>
    <dbReference type="NCBI Taxonomy" id="1076179"/>
    <lineage>
        <taxon>unclassified sequences</taxon>
        <taxon>metagenomes</taxon>
        <taxon>ecological metagenomes</taxon>
    </lineage>
</organism>
<dbReference type="EC" id="2.8.1.13" evidence="11"/>
<keyword evidence="2" id="KW-0820">tRNA-binding</keyword>
<evidence type="ECO:0000256" key="2">
    <source>
        <dbReference type="ARBA" id="ARBA00022555"/>
    </source>
</evidence>
<dbReference type="SUPFAM" id="SSF52402">
    <property type="entry name" value="Adenine nucleotide alpha hydrolases-like"/>
    <property type="match status" value="1"/>
</dbReference>
<feature type="domain" description="tRNA-specific 2-thiouridylase MnmA-like central" evidence="10">
    <location>
        <begin position="211"/>
        <end position="274"/>
    </location>
</feature>
<dbReference type="GO" id="GO:0005524">
    <property type="term" value="F:ATP binding"/>
    <property type="evidence" value="ECO:0007669"/>
    <property type="project" value="UniProtKB-KW"/>
</dbReference>
<dbReference type="Pfam" id="PF20258">
    <property type="entry name" value="tRNA_Me_trans_C"/>
    <property type="match status" value="1"/>
</dbReference>
<dbReference type="NCBIfam" id="NF001138">
    <property type="entry name" value="PRK00143.1"/>
    <property type="match status" value="1"/>
</dbReference>
<keyword evidence="8" id="KW-1015">Disulfide bond</keyword>
<keyword evidence="4" id="KW-0819">tRNA processing</keyword>
<evidence type="ECO:0000256" key="3">
    <source>
        <dbReference type="ARBA" id="ARBA00022679"/>
    </source>
</evidence>
<evidence type="ECO:0000256" key="1">
    <source>
        <dbReference type="ARBA" id="ARBA00022490"/>
    </source>
</evidence>
<dbReference type="EMBL" id="VSSQ01015063">
    <property type="protein sequence ID" value="MPM54997.1"/>
    <property type="molecule type" value="Genomic_DNA"/>
</dbReference>
<dbReference type="NCBIfam" id="TIGR00420">
    <property type="entry name" value="trmU"/>
    <property type="match status" value="1"/>
</dbReference>
<keyword evidence="5" id="KW-0547">Nucleotide-binding</keyword>
<dbReference type="AlphaFoldDB" id="A0A645APK8"/>
<keyword evidence="6" id="KW-0067">ATP-binding</keyword>
<dbReference type="Gene3D" id="2.40.30.10">
    <property type="entry name" value="Translation factors"/>
    <property type="match status" value="1"/>
</dbReference>
<evidence type="ECO:0000256" key="7">
    <source>
        <dbReference type="ARBA" id="ARBA00022884"/>
    </source>
</evidence>
<dbReference type="Pfam" id="PF20259">
    <property type="entry name" value="tRNA_Me_trans_M"/>
    <property type="match status" value="1"/>
</dbReference>
<evidence type="ECO:0000259" key="10">
    <source>
        <dbReference type="Pfam" id="PF20259"/>
    </source>
</evidence>
<evidence type="ECO:0000256" key="5">
    <source>
        <dbReference type="ARBA" id="ARBA00022741"/>
    </source>
</evidence>
<name>A0A645APK8_9ZZZZ</name>
<dbReference type="InterPro" id="IPR004506">
    <property type="entry name" value="MnmA-like"/>
</dbReference>
<dbReference type="InterPro" id="IPR023382">
    <property type="entry name" value="MnmA-like_central_sf"/>
</dbReference>
<evidence type="ECO:0000256" key="8">
    <source>
        <dbReference type="ARBA" id="ARBA00023157"/>
    </source>
</evidence>